<accession>A0A5E4M2Q2</accession>
<dbReference type="EMBL" id="CABPRJ010000008">
    <property type="protein sequence ID" value="VVC25030.1"/>
    <property type="molecule type" value="Genomic_DNA"/>
</dbReference>
<keyword evidence="2" id="KW-1185">Reference proteome</keyword>
<dbReference type="AlphaFoldDB" id="A0A5E4M2Q2"/>
<gene>
    <name evidence="1" type="ORF">CINCED_3A017974</name>
</gene>
<sequence length="216" mass="24638">MSEFCEKRALRTFSKNLSARTLCGKETGHEHANERPALTNSLALRKYLNCPVLVQHVFTHACWLKKNSLDSYYLSTFTLIKIQQSITKVLKPDFVKQFKTNLCNAFVAANIPLHELGNHVLKSFLEKHTGKSIPDENTIRKDCIPNIYKSIMDQIINDIGNNYVYIIVDETTNPRDGTPSKSYLIACKELEFTNYVTICQFIDSSLKIFPGNEQKA</sequence>
<evidence type="ECO:0000313" key="2">
    <source>
        <dbReference type="Proteomes" id="UP000325440"/>
    </source>
</evidence>
<protein>
    <submittedName>
        <fullName evidence="1">Uncharacterized protein</fullName>
    </submittedName>
</protein>
<reference evidence="1 2" key="1">
    <citation type="submission" date="2019-08" db="EMBL/GenBank/DDBJ databases">
        <authorList>
            <person name="Alioto T."/>
            <person name="Alioto T."/>
            <person name="Gomez Garrido J."/>
        </authorList>
    </citation>
    <scope>NUCLEOTIDE SEQUENCE [LARGE SCALE GENOMIC DNA]</scope>
</reference>
<dbReference type="OrthoDB" id="6617129at2759"/>
<evidence type="ECO:0000313" key="1">
    <source>
        <dbReference type="EMBL" id="VVC25030.1"/>
    </source>
</evidence>
<dbReference type="Proteomes" id="UP000325440">
    <property type="component" value="Unassembled WGS sequence"/>
</dbReference>
<organism evidence="1 2">
    <name type="scientific">Cinara cedri</name>
    <dbReference type="NCBI Taxonomy" id="506608"/>
    <lineage>
        <taxon>Eukaryota</taxon>
        <taxon>Metazoa</taxon>
        <taxon>Ecdysozoa</taxon>
        <taxon>Arthropoda</taxon>
        <taxon>Hexapoda</taxon>
        <taxon>Insecta</taxon>
        <taxon>Pterygota</taxon>
        <taxon>Neoptera</taxon>
        <taxon>Paraneoptera</taxon>
        <taxon>Hemiptera</taxon>
        <taxon>Sternorrhyncha</taxon>
        <taxon>Aphidomorpha</taxon>
        <taxon>Aphidoidea</taxon>
        <taxon>Aphididae</taxon>
        <taxon>Lachninae</taxon>
        <taxon>Cinara</taxon>
    </lineage>
</organism>
<proteinExistence type="predicted"/>
<name>A0A5E4M2Q2_9HEMI</name>